<dbReference type="InterPro" id="IPR007833">
    <property type="entry name" value="Capsule_polysaccharide_synth"/>
</dbReference>
<name>A0ABT0GTH6_9HYPH</name>
<dbReference type="EMBL" id="JALNMJ010000004">
    <property type="protein sequence ID" value="MCK7612103.1"/>
    <property type="molecule type" value="Genomic_DNA"/>
</dbReference>
<dbReference type="CDD" id="cd16441">
    <property type="entry name" value="beta_Kdo_transferase_KpsS"/>
    <property type="match status" value="1"/>
</dbReference>
<dbReference type="Proteomes" id="UP001431221">
    <property type="component" value="Unassembled WGS sequence"/>
</dbReference>
<evidence type="ECO:0000313" key="2">
    <source>
        <dbReference type="Proteomes" id="UP001431221"/>
    </source>
</evidence>
<dbReference type="RefSeq" id="WP_248153056.1">
    <property type="nucleotide sequence ID" value="NZ_JALNMJ010000004.1"/>
</dbReference>
<comment type="caution">
    <text evidence="1">The sequence shown here is derived from an EMBL/GenBank/DDBJ whole genome shotgun (WGS) entry which is preliminary data.</text>
</comment>
<dbReference type="Pfam" id="PF05159">
    <property type="entry name" value="Capsule_synth"/>
    <property type="match status" value="1"/>
</dbReference>
<reference evidence="1" key="1">
    <citation type="submission" date="2022-04" db="EMBL/GenBank/DDBJ databases">
        <title>Roseibium sp. CAU 1639 isolated from mud.</title>
        <authorList>
            <person name="Kim W."/>
        </authorList>
    </citation>
    <scope>NUCLEOTIDE SEQUENCE</scope>
    <source>
        <strain evidence="1">CAU 1639</strain>
    </source>
</reference>
<gene>
    <name evidence="1" type="ORF">M0H32_08025</name>
</gene>
<protein>
    <submittedName>
        <fullName evidence="1">Capsular biosynthesis protein</fullName>
    </submittedName>
</protein>
<accession>A0ABT0GTH6</accession>
<organism evidence="1 2">
    <name type="scientific">Roseibium sediminicola</name>
    <dbReference type="NCBI Taxonomy" id="2933272"/>
    <lineage>
        <taxon>Bacteria</taxon>
        <taxon>Pseudomonadati</taxon>
        <taxon>Pseudomonadota</taxon>
        <taxon>Alphaproteobacteria</taxon>
        <taxon>Hyphomicrobiales</taxon>
        <taxon>Stappiaceae</taxon>
        <taxon>Roseibium</taxon>
    </lineage>
</organism>
<proteinExistence type="predicted"/>
<evidence type="ECO:0000313" key="1">
    <source>
        <dbReference type="EMBL" id="MCK7612103.1"/>
    </source>
</evidence>
<keyword evidence="2" id="KW-1185">Reference proteome</keyword>
<sequence>MGSVDSLVALFLQGPPGKFARTIADSLEAVGAKTCRVNLCAGDWLNWHDNRCTSYGGSLRDWPNWLRSFCRENNVTHIIYYADRVPYHVAAAEIGAELGLTCLAYENGYLRPDWITLEHYGMSAHSRFPADPDLIRRLGADLPEIDRTPLYRYPFINEALNEVSWNMANVIFPLAFPGYVRDKLYHPLIDYLSNIPRFSLARRRNRHAKHVIDDIISTNLPYYVFPLQLQSDYQLRFNSQYDHIAEAAEEVIVSFAAHAPSAARLVFKIHPLDNGMEPWAKILRTLAKKHRVKKRVLLVDGGDLNQLLTHAAGSLTINSTTGLHALRVGCPTKVLGIATYDIPGLTCQKDLDAFWRNGTAPDTHLLDCLERLLAAAIQVKGCFYTKEGREAAATLMAERIVNDTVNQPQALCEPPPRLAIAKSRGIATNFAEQLRKRGKTERWTHAWDG</sequence>